<dbReference type="InterPro" id="IPR022398">
    <property type="entry name" value="Peptidase_S8_His-AS"/>
</dbReference>
<protein>
    <recommendedName>
        <fullName evidence="6">subtilisin</fullName>
        <ecNumber evidence="6">3.4.21.62</ecNumber>
    </recommendedName>
</protein>
<feature type="active site" description="Charge relay system" evidence="7 8">
    <location>
        <position position="421"/>
    </location>
</feature>
<comment type="similarity">
    <text evidence="1 8">Belongs to the peptidase S8 family.</text>
</comment>
<dbReference type="InterPro" id="IPR008979">
    <property type="entry name" value="Galactose-bd-like_sf"/>
</dbReference>
<dbReference type="PROSITE" id="PS00138">
    <property type="entry name" value="SUBTILASE_SER"/>
    <property type="match status" value="1"/>
</dbReference>
<sequence length="994" mass="106395">MGRRRRNVLRAGVLLLGTLACFSLPTTNAAMTFASDAAWCDYHCSSYNPTKHSSCPVLCPHARVLKDEVDPLHLVLCLSNATATAKPMVMFPVFPIGAEFSAFWTQYQATMDLELDGPDPVLTACSLAALPASTSFEAPSPTSTLPTLVKLTRSQVEHTIIAQIRALLHDASSLRLLSRSNEIDAGSTVALVHATTSEIAAIKRLTGVYHVLPLPPFMKLSPLARSLMTTTTAIVMSPPLDIAFLDHVALDAALLTRLNAGLANITGVDGLLHLSPMNDSVVMPSLANFETWVKAVLWLCRHPTVLYVTKHTKLQTQTLPPSMWTSRRLDADTSNLMGTLEAQSNGMYVAGFNSRMNALMRRLGNGVVVAVTDSGLYMDHDQFDQPTPREFNRINLNARKVVLYHAIGDRVEQSETVTCGHGTHVAGIVAGSSFSGTSTNVGLAPNAKIAFADIGTQDPVCANQPGVKCPVRLATPSNVLDLLGRQLDAGARIFSFSWGLPGDDYSRQARDFDQFVVNNPETLLVIAAGNSGDNGSGTITSPAGAKNALTVGASLSSVESLQESLACPTVFNPQSVASFSSQGPTSDGRLKPDVVAPGQILVSAQSEASYSTVKTSRLCPLQGTSQSTPVVAGMAVLLHEWLRDGWWKDGVLNKAFGMTSIPAALIKALIIHSSRGLTRRLNNIRGMITCKFAEAQAQPLRQYPDNMQGYGLPDMSTLAAFGQSLPKVYFLPNTSSANSPSIAHKGVHIYSFDVRPKESLRVTLVWNDPPGAMFATKMLQNDLDLSISIPNSTVTIYPLSGTNGGKDSVNNVEMVVAPYDLLRQYTNASANDAIIRVEARVVGFSVLVGLSQPYALVASAGMTSARGGDSSTFPSSTLNKTTAPSSAVASRGFVWESWMTITLSVLGGVLVLVGAVVLIVRRFRTADPEAPYVTPQQTPRGDATWSRPYPAGVRGSVNDTGGRSLSIEQDVCPYCGFLTRDAVSLVDHVQRFHP</sequence>
<dbReference type="Gene3D" id="3.40.50.200">
    <property type="entry name" value="Peptidase S8/S53 domain"/>
    <property type="match status" value="1"/>
</dbReference>
<evidence type="ECO:0000256" key="9">
    <source>
        <dbReference type="SAM" id="Phobius"/>
    </source>
</evidence>
<dbReference type="PROSITE" id="PS51892">
    <property type="entry name" value="SUBTILASE"/>
    <property type="match status" value="1"/>
</dbReference>
<dbReference type="CDD" id="cd04842">
    <property type="entry name" value="Peptidases_S8_Kp43_protease"/>
    <property type="match status" value="1"/>
</dbReference>
<dbReference type="PANTHER" id="PTHR43399">
    <property type="entry name" value="SUBTILISIN-RELATED"/>
    <property type="match status" value="1"/>
</dbReference>
<dbReference type="InterPro" id="IPR036852">
    <property type="entry name" value="Peptidase_S8/S53_dom_sf"/>
</dbReference>
<dbReference type="GO" id="GO:0006508">
    <property type="term" value="P:proteolysis"/>
    <property type="evidence" value="ECO:0007669"/>
    <property type="project" value="UniProtKB-KW"/>
</dbReference>
<gene>
    <name evidence="12" type="ORF">H310_06943</name>
</gene>
<evidence type="ECO:0000256" key="4">
    <source>
        <dbReference type="ARBA" id="ARBA00022825"/>
    </source>
</evidence>
<keyword evidence="9" id="KW-0812">Transmembrane</keyword>
<dbReference type="InterPro" id="IPR015500">
    <property type="entry name" value="Peptidase_S8_subtilisin-rel"/>
</dbReference>
<evidence type="ECO:0000256" key="6">
    <source>
        <dbReference type="ARBA" id="ARBA00023619"/>
    </source>
</evidence>
<dbReference type="EC" id="3.4.21.62" evidence="6"/>
<evidence type="ECO:0000259" key="11">
    <source>
        <dbReference type="Pfam" id="PF00082"/>
    </source>
</evidence>
<keyword evidence="9" id="KW-0472">Membrane</keyword>
<feature type="signal peptide" evidence="10">
    <location>
        <begin position="1"/>
        <end position="29"/>
    </location>
</feature>
<dbReference type="SUPFAM" id="SSF52743">
    <property type="entry name" value="Subtilisin-like"/>
    <property type="match status" value="1"/>
</dbReference>
<feature type="domain" description="Peptidase S8/S53" evidence="11">
    <location>
        <begin position="364"/>
        <end position="711"/>
    </location>
</feature>
<keyword evidence="2 8" id="KW-0645">Protease</keyword>
<accession>A0A024U599</accession>
<dbReference type="SUPFAM" id="SSF49785">
    <property type="entry name" value="Galactose-binding domain-like"/>
    <property type="match status" value="1"/>
</dbReference>
<dbReference type="InterPro" id="IPR051048">
    <property type="entry name" value="Peptidase_S8/S53_subtilisin"/>
</dbReference>
<dbReference type="InterPro" id="IPR000209">
    <property type="entry name" value="Peptidase_S8/S53_dom"/>
</dbReference>
<feature type="active site" description="Charge relay system" evidence="7 8">
    <location>
        <position position="373"/>
    </location>
</feature>
<proteinExistence type="inferred from homology"/>
<keyword evidence="9" id="KW-1133">Transmembrane helix</keyword>
<keyword evidence="3 8" id="KW-0378">Hydrolase</keyword>
<comment type="catalytic activity">
    <reaction evidence="5">
        <text>Hydrolysis of proteins with broad specificity for peptide bonds, and a preference for a large uncharged residue in P1. Hydrolyzes peptide amides.</text>
        <dbReference type="EC" id="3.4.21.62"/>
    </reaction>
</comment>
<dbReference type="Gene3D" id="2.60.120.380">
    <property type="match status" value="1"/>
</dbReference>
<feature type="chain" id="PRO_5001535187" description="subtilisin" evidence="10">
    <location>
        <begin position="30"/>
        <end position="994"/>
    </location>
</feature>
<keyword evidence="10" id="KW-0732">Signal</keyword>
<dbReference type="STRING" id="157072.A0A024U599"/>
<dbReference type="PROSITE" id="PS00137">
    <property type="entry name" value="SUBTILASE_HIS"/>
    <property type="match status" value="1"/>
</dbReference>
<reference evidence="12" key="1">
    <citation type="submission" date="2013-12" db="EMBL/GenBank/DDBJ databases">
        <title>The Genome Sequence of Aphanomyces invadans NJM9701.</title>
        <authorList>
            <consortium name="The Broad Institute Genomics Platform"/>
            <person name="Russ C."/>
            <person name="Tyler B."/>
            <person name="van West P."/>
            <person name="Dieguez-Uribeondo J."/>
            <person name="Young S.K."/>
            <person name="Zeng Q."/>
            <person name="Gargeya S."/>
            <person name="Fitzgerald M."/>
            <person name="Abouelleil A."/>
            <person name="Alvarado L."/>
            <person name="Chapman S.B."/>
            <person name="Gainer-Dewar J."/>
            <person name="Goldberg J."/>
            <person name="Griggs A."/>
            <person name="Gujja S."/>
            <person name="Hansen M."/>
            <person name="Howarth C."/>
            <person name="Imamovic A."/>
            <person name="Ireland A."/>
            <person name="Larimer J."/>
            <person name="McCowan C."/>
            <person name="Murphy C."/>
            <person name="Pearson M."/>
            <person name="Poon T.W."/>
            <person name="Priest M."/>
            <person name="Roberts A."/>
            <person name="Saif S."/>
            <person name="Shea T."/>
            <person name="Sykes S."/>
            <person name="Wortman J."/>
            <person name="Nusbaum C."/>
            <person name="Birren B."/>
        </authorList>
    </citation>
    <scope>NUCLEOTIDE SEQUENCE [LARGE SCALE GENOMIC DNA]</scope>
    <source>
        <strain evidence="12">NJM9701</strain>
    </source>
</reference>
<evidence type="ECO:0000256" key="8">
    <source>
        <dbReference type="PROSITE-ProRule" id="PRU01240"/>
    </source>
</evidence>
<dbReference type="GO" id="GO:0004252">
    <property type="term" value="F:serine-type endopeptidase activity"/>
    <property type="evidence" value="ECO:0007669"/>
    <property type="project" value="UniProtKB-UniRule"/>
</dbReference>
<evidence type="ECO:0000256" key="5">
    <source>
        <dbReference type="ARBA" id="ARBA00023529"/>
    </source>
</evidence>
<name>A0A024U599_9STRA</name>
<evidence type="ECO:0000256" key="2">
    <source>
        <dbReference type="ARBA" id="ARBA00022670"/>
    </source>
</evidence>
<dbReference type="PROSITE" id="PS51257">
    <property type="entry name" value="PROKAR_LIPOPROTEIN"/>
    <property type="match status" value="1"/>
</dbReference>
<evidence type="ECO:0000256" key="7">
    <source>
        <dbReference type="PIRSR" id="PIRSR615500-1"/>
    </source>
</evidence>
<evidence type="ECO:0000313" key="12">
    <source>
        <dbReference type="EMBL" id="ETW01404.1"/>
    </source>
</evidence>
<keyword evidence="4 8" id="KW-0720">Serine protease</keyword>
<feature type="active site" description="Charge relay system" evidence="7 8">
    <location>
        <position position="625"/>
    </location>
</feature>
<evidence type="ECO:0000256" key="10">
    <source>
        <dbReference type="SAM" id="SignalP"/>
    </source>
</evidence>
<dbReference type="GeneID" id="20083993"/>
<dbReference type="OrthoDB" id="69992at2759"/>
<dbReference type="Pfam" id="PF00082">
    <property type="entry name" value="Peptidase_S8"/>
    <property type="match status" value="1"/>
</dbReference>
<dbReference type="EMBL" id="KI913963">
    <property type="protein sequence ID" value="ETW01404.1"/>
    <property type="molecule type" value="Genomic_DNA"/>
</dbReference>
<dbReference type="RefSeq" id="XP_008870402.1">
    <property type="nucleotide sequence ID" value="XM_008872180.1"/>
</dbReference>
<dbReference type="InterPro" id="IPR034058">
    <property type="entry name" value="TagA/B/C/D_pept_dom"/>
</dbReference>
<dbReference type="AlphaFoldDB" id="A0A024U599"/>
<feature type="transmembrane region" description="Helical" evidence="9">
    <location>
        <begin position="898"/>
        <end position="920"/>
    </location>
</feature>
<dbReference type="PANTHER" id="PTHR43399:SF4">
    <property type="entry name" value="CELL WALL-ASSOCIATED PROTEASE"/>
    <property type="match status" value="1"/>
</dbReference>
<dbReference type="InterPro" id="IPR023828">
    <property type="entry name" value="Peptidase_S8_Ser-AS"/>
</dbReference>
<evidence type="ECO:0000256" key="3">
    <source>
        <dbReference type="ARBA" id="ARBA00022801"/>
    </source>
</evidence>
<dbReference type="eggNOG" id="ENOG502S0KK">
    <property type="taxonomic scope" value="Eukaryota"/>
</dbReference>
<organism evidence="12">
    <name type="scientific">Aphanomyces invadans</name>
    <dbReference type="NCBI Taxonomy" id="157072"/>
    <lineage>
        <taxon>Eukaryota</taxon>
        <taxon>Sar</taxon>
        <taxon>Stramenopiles</taxon>
        <taxon>Oomycota</taxon>
        <taxon>Saprolegniomycetes</taxon>
        <taxon>Saprolegniales</taxon>
        <taxon>Verrucalvaceae</taxon>
        <taxon>Aphanomyces</taxon>
    </lineage>
</organism>
<dbReference type="VEuPathDB" id="FungiDB:H310_06943"/>
<evidence type="ECO:0000256" key="1">
    <source>
        <dbReference type="ARBA" id="ARBA00011073"/>
    </source>
</evidence>
<dbReference type="PRINTS" id="PR00723">
    <property type="entry name" value="SUBTILISIN"/>
</dbReference>